<evidence type="ECO:0000313" key="11">
    <source>
        <dbReference type="Proteomes" id="UP001597327"/>
    </source>
</evidence>
<accession>A0ABW4JZY6</accession>
<evidence type="ECO:0000313" key="10">
    <source>
        <dbReference type="EMBL" id="MFD1697427.1"/>
    </source>
</evidence>
<name>A0ABW4JZY6_9HYPH</name>
<dbReference type="RefSeq" id="WP_149893388.1">
    <property type="nucleotide sequence ID" value="NZ_JBHUFA010000016.1"/>
</dbReference>
<comment type="pathway">
    <text evidence="3">One-carbon metabolism; methylamine degradation.</text>
</comment>
<evidence type="ECO:0000256" key="2">
    <source>
        <dbReference type="ARBA" id="ARBA00004141"/>
    </source>
</evidence>
<dbReference type="InterPro" id="IPR009908">
    <property type="entry name" value="Methylamine_util_MauE"/>
</dbReference>
<comment type="subcellular location">
    <subcellularLocation>
        <location evidence="2">Membrane</location>
        <topology evidence="2">Multi-pass membrane protein</topology>
    </subcellularLocation>
</comment>
<evidence type="ECO:0000256" key="7">
    <source>
        <dbReference type="ARBA" id="ARBA00023136"/>
    </source>
</evidence>
<organism evidence="10 11">
    <name type="scientific">Roseibium aestuarii</name>
    <dbReference type="NCBI Taxonomy" id="2600299"/>
    <lineage>
        <taxon>Bacteria</taxon>
        <taxon>Pseudomonadati</taxon>
        <taxon>Pseudomonadota</taxon>
        <taxon>Alphaproteobacteria</taxon>
        <taxon>Hyphomicrobiales</taxon>
        <taxon>Stappiaceae</taxon>
        <taxon>Roseibium</taxon>
    </lineage>
</organism>
<dbReference type="Pfam" id="PF07291">
    <property type="entry name" value="MauE"/>
    <property type="match status" value="1"/>
</dbReference>
<dbReference type="Proteomes" id="UP001597327">
    <property type="component" value="Unassembled WGS sequence"/>
</dbReference>
<comment type="function">
    <text evidence="1">May be specifically involved in the processing, transport, and/or maturation of the MADH beta-subunit.</text>
</comment>
<evidence type="ECO:0000256" key="8">
    <source>
        <dbReference type="SAM" id="Phobius"/>
    </source>
</evidence>
<feature type="transmembrane region" description="Helical" evidence="8">
    <location>
        <begin position="49"/>
        <end position="66"/>
    </location>
</feature>
<keyword evidence="5 8" id="KW-0812">Transmembrane</keyword>
<keyword evidence="11" id="KW-1185">Reference proteome</keyword>
<keyword evidence="6 8" id="KW-1133">Transmembrane helix</keyword>
<evidence type="ECO:0000256" key="3">
    <source>
        <dbReference type="ARBA" id="ARBA00004856"/>
    </source>
</evidence>
<dbReference type="EMBL" id="JBHUFA010000016">
    <property type="protein sequence ID" value="MFD1697427.1"/>
    <property type="molecule type" value="Genomic_DNA"/>
</dbReference>
<keyword evidence="7 8" id="KW-0472">Membrane</keyword>
<comment type="caution">
    <text evidence="10">The sequence shown here is derived from an EMBL/GenBank/DDBJ whole genome shotgun (WGS) entry which is preliminary data.</text>
</comment>
<feature type="transmembrane region" description="Helical" evidence="8">
    <location>
        <begin position="144"/>
        <end position="169"/>
    </location>
</feature>
<feature type="domain" description="Methylamine utilisation protein MauE" evidence="9">
    <location>
        <begin position="50"/>
        <end position="170"/>
    </location>
</feature>
<evidence type="ECO:0000259" key="9">
    <source>
        <dbReference type="Pfam" id="PF07291"/>
    </source>
</evidence>
<feature type="transmembrane region" description="Helical" evidence="8">
    <location>
        <begin position="113"/>
        <end position="132"/>
    </location>
</feature>
<evidence type="ECO:0000256" key="6">
    <source>
        <dbReference type="ARBA" id="ARBA00022989"/>
    </source>
</evidence>
<reference evidence="11" key="1">
    <citation type="journal article" date="2019" name="Int. J. Syst. Evol. Microbiol.">
        <title>The Global Catalogue of Microorganisms (GCM) 10K type strain sequencing project: providing services to taxonomists for standard genome sequencing and annotation.</title>
        <authorList>
            <consortium name="The Broad Institute Genomics Platform"/>
            <consortium name="The Broad Institute Genome Sequencing Center for Infectious Disease"/>
            <person name="Wu L."/>
            <person name="Ma J."/>
        </authorList>
    </citation>
    <scope>NUCLEOTIDE SEQUENCE [LARGE SCALE GENOMIC DNA]</scope>
    <source>
        <strain evidence="11">JCM 3369</strain>
    </source>
</reference>
<evidence type="ECO:0000256" key="1">
    <source>
        <dbReference type="ARBA" id="ARBA00003475"/>
    </source>
</evidence>
<feature type="transmembrane region" description="Helical" evidence="8">
    <location>
        <begin position="20"/>
        <end position="43"/>
    </location>
</feature>
<evidence type="ECO:0000256" key="5">
    <source>
        <dbReference type="ARBA" id="ARBA00022692"/>
    </source>
</evidence>
<protein>
    <recommendedName>
        <fullName evidence="4">Methylamine utilization protein MauE</fullName>
    </recommendedName>
</protein>
<sequence length="171" mass="18496">MTGDIHVREEGRGSSLADYAPLLTLVGVAALAALAITAGFAAWEMRPLMHAYMGVFLVIFALLKLFDLSGFKDGFHMYDLLARRVEGYGYVYPFIELGLGLAFLSFAAPTLTYWITIIVFSFGALGVVKALFEGVDIDCPCMGNILSVPLSTVTLTEDLAMVLMSAILLTL</sequence>
<feature type="transmembrane region" description="Helical" evidence="8">
    <location>
        <begin position="87"/>
        <end position="107"/>
    </location>
</feature>
<evidence type="ECO:0000256" key="4">
    <source>
        <dbReference type="ARBA" id="ARBA00019078"/>
    </source>
</evidence>
<gene>
    <name evidence="10" type="ORF">ACFSC7_18070</name>
</gene>
<proteinExistence type="predicted"/>